<dbReference type="KEGG" id="pno:SNOG_05857"/>
<evidence type="ECO:0000313" key="1">
    <source>
        <dbReference type="EMBL" id="EAT86921.2"/>
    </source>
</evidence>
<dbReference type="Proteomes" id="UP000001055">
    <property type="component" value="Unassembled WGS sequence"/>
</dbReference>
<dbReference type="InParanoid" id="Q0UQV7"/>
<dbReference type="AlphaFoldDB" id="Q0UQV7"/>
<dbReference type="RefSeq" id="XP_001796253.1">
    <property type="nucleotide sequence ID" value="XM_001796201.1"/>
</dbReference>
<evidence type="ECO:0000313" key="2">
    <source>
        <dbReference type="Proteomes" id="UP000001055"/>
    </source>
</evidence>
<protein>
    <submittedName>
        <fullName evidence="1">Uncharacterized protein</fullName>
    </submittedName>
</protein>
<sequence length="104" mass="11509">MKLSSMKSLKSAPEPRKMEVMSSMAGLMSSTALRSSLRLKLQSSSMMVKVSVLVLEWDWVYLEAHHHTGHTVADILQLSRNVCGIQYLPSDLKVSDAYSGSVPQ</sequence>
<name>Q0UQV7_PHANO</name>
<dbReference type="EMBL" id="CH445332">
    <property type="protein sequence ID" value="EAT86921.2"/>
    <property type="molecule type" value="Genomic_DNA"/>
</dbReference>
<organism evidence="1 2">
    <name type="scientific">Phaeosphaeria nodorum (strain SN15 / ATCC MYA-4574 / FGSC 10173)</name>
    <name type="common">Glume blotch fungus</name>
    <name type="synonym">Parastagonospora nodorum</name>
    <dbReference type="NCBI Taxonomy" id="321614"/>
    <lineage>
        <taxon>Eukaryota</taxon>
        <taxon>Fungi</taxon>
        <taxon>Dikarya</taxon>
        <taxon>Ascomycota</taxon>
        <taxon>Pezizomycotina</taxon>
        <taxon>Dothideomycetes</taxon>
        <taxon>Pleosporomycetidae</taxon>
        <taxon>Pleosporales</taxon>
        <taxon>Pleosporineae</taxon>
        <taxon>Phaeosphaeriaceae</taxon>
        <taxon>Parastagonospora</taxon>
    </lineage>
</organism>
<accession>Q0UQV7</accession>
<proteinExistence type="predicted"/>
<reference evidence="2" key="1">
    <citation type="journal article" date="2007" name="Plant Cell">
        <title>Dothideomycete-plant interactions illuminated by genome sequencing and EST analysis of the wheat pathogen Stagonospora nodorum.</title>
        <authorList>
            <person name="Hane J.K."/>
            <person name="Lowe R.G."/>
            <person name="Solomon P.S."/>
            <person name="Tan K.C."/>
            <person name="Schoch C.L."/>
            <person name="Spatafora J.W."/>
            <person name="Crous P.W."/>
            <person name="Kodira C."/>
            <person name="Birren B.W."/>
            <person name="Galagan J.E."/>
            <person name="Torriani S.F."/>
            <person name="McDonald B.A."/>
            <person name="Oliver R.P."/>
        </authorList>
    </citation>
    <scope>NUCLEOTIDE SEQUENCE [LARGE SCALE GENOMIC DNA]</scope>
    <source>
        <strain evidence="2">SN15 / ATCC MYA-4574 / FGSC 10173</strain>
    </source>
</reference>
<dbReference type="GeneID" id="5973130"/>
<gene>
    <name evidence="1" type="ORF">SNOG_05857</name>
</gene>